<protein>
    <submittedName>
        <fullName evidence="1">Uncharacterized protein</fullName>
    </submittedName>
</protein>
<dbReference type="EMBL" id="BGPR01001263">
    <property type="protein sequence ID" value="GBM49563.1"/>
    <property type="molecule type" value="Genomic_DNA"/>
</dbReference>
<gene>
    <name evidence="1" type="ORF">AVEN_186670_1</name>
</gene>
<sequence length="103" mass="11587">MSRHRALANEGIQKTLEAAENDGVDFDNDMYDTNYQDLHTICRPHECETDFEVDAIPQNPKVDSALCDIGRFSFSSINNVPPDATSDYYAVLWLRAAPCFNLA</sequence>
<dbReference type="AlphaFoldDB" id="A0A4Y2G7K8"/>
<reference evidence="1 2" key="1">
    <citation type="journal article" date="2019" name="Sci. Rep.">
        <title>Orb-weaving spider Araneus ventricosus genome elucidates the spidroin gene catalogue.</title>
        <authorList>
            <person name="Kono N."/>
            <person name="Nakamura H."/>
            <person name="Ohtoshi R."/>
            <person name="Moran D.A.P."/>
            <person name="Shinohara A."/>
            <person name="Yoshida Y."/>
            <person name="Fujiwara M."/>
            <person name="Mori M."/>
            <person name="Tomita M."/>
            <person name="Arakawa K."/>
        </authorList>
    </citation>
    <scope>NUCLEOTIDE SEQUENCE [LARGE SCALE GENOMIC DNA]</scope>
</reference>
<evidence type="ECO:0000313" key="1">
    <source>
        <dbReference type="EMBL" id="GBM49563.1"/>
    </source>
</evidence>
<dbReference type="Proteomes" id="UP000499080">
    <property type="component" value="Unassembled WGS sequence"/>
</dbReference>
<organism evidence="1 2">
    <name type="scientific">Araneus ventricosus</name>
    <name type="common">Orbweaver spider</name>
    <name type="synonym">Epeira ventricosa</name>
    <dbReference type="NCBI Taxonomy" id="182803"/>
    <lineage>
        <taxon>Eukaryota</taxon>
        <taxon>Metazoa</taxon>
        <taxon>Ecdysozoa</taxon>
        <taxon>Arthropoda</taxon>
        <taxon>Chelicerata</taxon>
        <taxon>Arachnida</taxon>
        <taxon>Araneae</taxon>
        <taxon>Araneomorphae</taxon>
        <taxon>Entelegynae</taxon>
        <taxon>Araneoidea</taxon>
        <taxon>Araneidae</taxon>
        <taxon>Araneus</taxon>
    </lineage>
</organism>
<name>A0A4Y2G7K8_ARAVE</name>
<keyword evidence="2" id="KW-1185">Reference proteome</keyword>
<accession>A0A4Y2G7K8</accession>
<comment type="caution">
    <text evidence="1">The sequence shown here is derived from an EMBL/GenBank/DDBJ whole genome shotgun (WGS) entry which is preliminary data.</text>
</comment>
<proteinExistence type="predicted"/>
<evidence type="ECO:0000313" key="2">
    <source>
        <dbReference type="Proteomes" id="UP000499080"/>
    </source>
</evidence>